<gene>
    <name evidence="2" type="ORF">Z043_125061</name>
</gene>
<dbReference type="GO" id="GO:0008821">
    <property type="term" value="F:crossover junction DNA endonuclease activity"/>
    <property type="evidence" value="ECO:0007669"/>
    <property type="project" value="TreeGrafter"/>
</dbReference>
<dbReference type="PANTHER" id="PTHR20208:SF10">
    <property type="entry name" value="STRUCTURE-SPECIFIC ENDONUCLEASE SUBUNIT SLX1"/>
    <property type="match status" value="1"/>
</dbReference>
<feature type="non-terminal residue" evidence="2">
    <location>
        <position position="1"/>
    </location>
</feature>
<dbReference type="InterPro" id="IPR050381">
    <property type="entry name" value="SLX1_endonuclease"/>
</dbReference>
<name>A0A0P7XWQ1_SCLFO</name>
<comment type="caution">
    <text evidence="2">The sequence shown here is derived from an EMBL/GenBank/DDBJ whole genome shotgun (WGS) entry which is preliminary data.</text>
</comment>
<evidence type="ECO:0000313" key="3">
    <source>
        <dbReference type="Proteomes" id="UP000034805"/>
    </source>
</evidence>
<proteinExistence type="predicted"/>
<dbReference type="Pfam" id="PF21202">
    <property type="entry name" value="SLX1_C"/>
    <property type="match status" value="1"/>
</dbReference>
<dbReference type="AlphaFoldDB" id="A0A0P7XWQ1"/>
<dbReference type="Gene3D" id="3.30.40.10">
    <property type="entry name" value="Zinc/RING finger domain, C3HC4 (zinc finger)"/>
    <property type="match status" value="1"/>
</dbReference>
<dbReference type="GO" id="GO:0033557">
    <property type="term" value="C:Slx1-Slx4 complex"/>
    <property type="evidence" value="ECO:0007669"/>
    <property type="project" value="TreeGrafter"/>
</dbReference>
<sequence>AAHRLSCFHPSCTMVAHLTCLAKHFLKLEAAQLLPVEGECPGCHSSVLWGNLIRHKKGCYGDLEEIASTSPQTHWTDELQV</sequence>
<accession>A0A0P7XWQ1</accession>
<dbReference type="GO" id="GO:0000724">
    <property type="term" value="P:double-strand break repair via homologous recombination"/>
    <property type="evidence" value="ECO:0007669"/>
    <property type="project" value="TreeGrafter"/>
</dbReference>
<dbReference type="Proteomes" id="UP000034805">
    <property type="component" value="Unassembled WGS sequence"/>
</dbReference>
<dbReference type="InterPro" id="IPR013083">
    <property type="entry name" value="Znf_RING/FYVE/PHD"/>
</dbReference>
<dbReference type="EMBL" id="JARO02017114">
    <property type="protein sequence ID" value="KPP57237.1"/>
    <property type="molecule type" value="Genomic_DNA"/>
</dbReference>
<evidence type="ECO:0000313" key="2">
    <source>
        <dbReference type="EMBL" id="KPP57237.1"/>
    </source>
</evidence>
<organism evidence="2 3">
    <name type="scientific">Scleropages formosus</name>
    <name type="common">Asian bonytongue</name>
    <name type="synonym">Osteoglossum formosum</name>
    <dbReference type="NCBI Taxonomy" id="113540"/>
    <lineage>
        <taxon>Eukaryota</taxon>
        <taxon>Metazoa</taxon>
        <taxon>Chordata</taxon>
        <taxon>Craniata</taxon>
        <taxon>Vertebrata</taxon>
        <taxon>Euteleostomi</taxon>
        <taxon>Actinopterygii</taxon>
        <taxon>Neopterygii</taxon>
        <taxon>Teleostei</taxon>
        <taxon>Osteoglossocephala</taxon>
        <taxon>Osteoglossomorpha</taxon>
        <taxon>Osteoglossiformes</taxon>
        <taxon>Osteoglossidae</taxon>
        <taxon>Scleropages</taxon>
    </lineage>
</organism>
<reference evidence="2 3" key="1">
    <citation type="submission" date="2015-08" db="EMBL/GenBank/DDBJ databases">
        <title>The genome of the Asian arowana (Scleropages formosus).</title>
        <authorList>
            <person name="Tan M.H."/>
            <person name="Gan H.M."/>
            <person name="Croft L.J."/>
            <person name="Austin C.M."/>
        </authorList>
    </citation>
    <scope>NUCLEOTIDE SEQUENCE [LARGE SCALE GENOMIC DNA]</scope>
    <source>
        <strain evidence="2">Aro1</strain>
    </source>
</reference>
<feature type="domain" description="Structure-specific endonuclease subunit SLX1 C-terminal" evidence="1">
    <location>
        <begin position="4"/>
        <end position="53"/>
    </location>
</feature>
<dbReference type="GO" id="GO:0017108">
    <property type="term" value="F:5'-flap endonuclease activity"/>
    <property type="evidence" value="ECO:0007669"/>
    <property type="project" value="TreeGrafter"/>
</dbReference>
<dbReference type="InterPro" id="IPR048749">
    <property type="entry name" value="SLX1_C"/>
</dbReference>
<dbReference type="PANTHER" id="PTHR20208">
    <property type="entry name" value="STRUCTURE-SPECIFIC ENDONUCLEASE SUBUNIT SLX1"/>
    <property type="match status" value="1"/>
</dbReference>
<protein>
    <recommendedName>
        <fullName evidence="1">Structure-specific endonuclease subunit SLX1 C-terminal domain-containing protein</fullName>
    </recommendedName>
</protein>
<evidence type="ECO:0000259" key="1">
    <source>
        <dbReference type="Pfam" id="PF21202"/>
    </source>
</evidence>